<dbReference type="Proteomes" id="UP000691718">
    <property type="component" value="Unassembled WGS sequence"/>
</dbReference>
<sequence length="155" mass="17877">MICEEVRVSVSARFISFKMTERQAHSLLSVLELHARVLKGYAWRTESDIYDAWIHERRIDLSAQVDDLTRWFATDLRHIMLCNANLSTMVGHLIVLLLTKRLSSSMVAGLHASKKDHEDIHSFLVRYVFMTALTPDEQALAERLLDDVAREPEKI</sequence>
<dbReference type="OrthoDB" id="7491930at2759"/>
<protein>
    <submittedName>
        <fullName evidence="1">(apollo) hypothetical protein</fullName>
    </submittedName>
</protein>
<organism evidence="1 2">
    <name type="scientific">Parnassius apollo</name>
    <name type="common">Apollo butterfly</name>
    <name type="synonym">Papilio apollo</name>
    <dbReference type="NCBI Taxonomy" id="110799"/>
    <lineage>
        <taxon>Eukaryota</taxon>
        <taxon>Metazoa</taxon>
        <taxon>Ecdysozoa</taxon>
        <taxon>Arthropoda</taxon>
        <taxon>Hexapoda</taxon>
        <taxon>Insecta</taxon>
        <taxon>Pterygota</taxon>
        <taxon>Neoptera</taxon>
        <taxon>Endopterygota</taxon>
        <taxon>Lepidoptera</taxon>
        <taxon>Glossata</taxon>
        <taxon>Ditrysia</taxon>
        <taxon>Papilionoidea</taxon>
        <taxon>Papilionidae</taxon>
        <taxon>Parnassiinae</taxon>
        <taxon>Parnassini</taxon>
        <taxon>Parnassius</taxon>
        <taxon>Parnassius</taxon>
    </lineage>
</organism>
<evidence type="ECO:0000313" key="1">
    <source>
        <dbReference type="EMBL" id="CAG5001893.1"/>
    </source>
</evidence>
<accession>A0A8S3X6R8</accession>
<keyword evidence="2" id="KW-1185">Reference proteome</keyword>
<gene>
    <name evidence="1" type="ORF">PAPOLLO_LOCUS14004</name>
</gene>
<comment type="caution">
    <text evidence="1">The sequence shown here is derived from an EMBL/GenBank/DDBJ whole genome shotgun (WGS) entry which is preliminary data.</text>
</comment>
<evidence type="ECO:0000313" key="2">
    <source>
        <dbReference type="Proteomes" id="UP000691718"/>
    </source>
</evidence>
<dbReference type="AlphaFoldDB" id="A0A8S3X6R8"/>
<reference evidence="1" key="1">
    <citation type="submission" date="2021-04" db="EMBL/GenBank/DDBJ databases">
        <authorList>
            <person name="Tunstrom K."/>
        </authorList>
    </citation>
    <scope>NUCLEOTIDE SEQUENCE</scope>
</reference>
<dbReference type="EMBL" id="CAJQZP010000945">
    <property type="protein sequence ID" value="CAG5001893.1"/>
    <property type="molecule type" value="Genomic_DNA"/>
</dbReference>
<proteinExistence type="predicted"/>
<name>A0A8S3X6R8_PARAO</name>